<keyword evidence="3" id="KW-1185">Reference proteome</keyword>
<name>A0A9R1W8K6_LACSA</name>
<sequence length="83" mass="9702">MFYYEDEVVNDPDTILDSLTREVKETSSDGKKVIRVVHALQEEIKDVLVKNIRRKMTPQPLKIRANVEMKCFQFDGVLHIKVL</sequence>
<dbReference type="InterPro" id="IPR024055">
    <property type="entry name" value="TIF2_asu_C"/>
</dbReference>
<reference evidence="2 3" key="1">
    <citation type="journal article" date="2017" name="Nat. Commun.">
        <title>Genome assembly with in vitro proximity ligation data and whole-genome triplication in lettuce.</title>
        <authorList>
            <person name="Reyes-Chin-Wo S."/>
            <person name="Wang Z."/>
            <person name="Yang X."/>
            <person name="Kozik A."/>
            <person name="Arikit S."/>
            <person name="Song C."/>
            <person name="Xia L."/>
            <person name="Froenicke L."/>
            <person name="Lavelle D.O."/>
            <person name="Truco M.J."/>
            <person name="Xia R."/>
            <person name="Zhu S."/>
            <person name="Xu C."/>
            <person name="Xu H."/>
            <person name="Xu X."/>
            <person name="Cox K."/>
            <person name="Korf I."/>
            <person name="Meyers B.C."/>
            <person name="Michelmore R.W."/>
        </authorList>
    </citation>
    <scope>NUCLEOTIDE SEQUENCE [LARGE SCALE GENOMIC DNA]</scope>
    <source>
        <strain evidence="3">cv. Salinas</strain>
        <tissue evidence="2">Seedlings</tissue>
    </source>
</reference>
<accession>A0A9R1W8K6</accession>
<dbReference type="InterPro" id="IPR011488">
    <property type="entry name" value="TIF_2_asu"/>
</dbReference>
<comment type="caution">
    <text evidence="2">The sequence shown here is derived from an EMBL/GenBank/DDBJ whole genome shotgun (WGS) entry which is preliminary data.</text>
</comment>
<dbReference type="EMBL" id="NBSK02000003">
    <property type="protein sequence ID" value="KAJ0219183.1"/>
    <property type="molecule type" value="Genomic_DNA"/>
</dbReference>
<protein>
    <submittedName>
        <fullName evidence="2">Uncharacterized protein</fullName>
    </submittedName>
</protein>
<dbReference type="Pfam" id="PF07541">
    <property type="entry name" value="EIF_2_alpha"/>
    <property type="match status" value="1"/>
</dbReference>
<dbReference type="GO" id="GO:0003743">
    <property type="term" value="F:translation initiation factor activity"/>
    <property type="evidence" value="ECO:0007669"/>
    <property type="project" value="InterPro"/>
</dbReference>
<evidence type="ECO:0000313" key="3">
    <source>
        <dbReference type="Proteomes" id="UP000235145"/>
    </source>
</evidence>
<dbReference type="AlphaFoldDB" id="A0A9R1W8K6"/>
<dbReference type="GO" id="GO:0003723">
    <property type="term" value="F:RNA binding"/>
    <property type="evidence" value="ECO:0007669"/>
    <property type="project" value="InterPro"/>
</dbReference>
<dbReference type="Proteomes" id="UP000235145">
    <property type="component" value="Unassembled WGS sequence"/>
</dbReference>
<gene>
    <name evidence="2" type="ORF">LSAT_V11C300110800</name>
</gene>
<evidence type="ECO:0000256" key="1">
    <source>
        <dbReference type="ARBA" id="ARBA00022917"/>
    </source>
</evidence>
<dbReference type="PANTHER" id="PTHR10602:SF0">
    <property type="entry name" value="EUKARYOTIC TRANSLATION INITIATION FACTOR 2 SUBUNIT 1"/>
    <property type="match status" value="1"/>
</dbReference>
<organism evidence="2 3">
    <name type="scientific">Lactuca sativa</name>
    <name type="common">Garden lettuce</name>
    <dbReference type="NCBI Taxonomy" id="4236"/>
    <lineage>
        <taxon>Eukaryota</taxon>
        <taxon>Viridiplantae</taxon>
        <taxon>Streptophyta</taxon>
        <taxon>Embryophyta</taxon>
        <taxon>Tracheophyta</taxon>
        <taxon>Spermatophyta</taxon>
        <taxon>Magnoliopsida</taxon>
        <taxon>eudicotyledons</taxon>
        <taxon>Gunneridae</taxon>
        <taxon>Pentapetalae</taxon>
        <taxon>asterids</taxon>
        <taxon>campanulids</taxon>
        <taxon>Asterales</taxon>
        <taxon>Asteraceae</taxon>
        <taxon>Cichorioideae</taxon>
        <taxon>Cichorieae</taxon>
        <taxon>Lactucinae</taxon>
        <taxon>Lactuca</taxon>
    </lineage>
</organism>
<dbReference type="PANTHER" id="PTHR10602">
    <property type="entry name" value="EUKARYOTIC TRANSLATION INITIATION FACTOR 2 SUBUNIT 1"/>
    <property type="match status" value="1"/>
</dbReference>
<proteinExistence type="predicted"/>
<dbReference type="SUPFAM" id="SSF110993">
    <property type="entry name" value="eIF-2-alpha, C-terminal domain"/>
    <property type="match status" value="1"/>
</dbReference>
<evidence type="ECO:0000313" key="2">
    <source>
        <dbReference type="EMBL" id="KAJ0219183.1"/>
    </source>
</evidence>
<keyword evidence="1" id="KW-0648">Protein biosynthesis</keyword>